<dbReference type="SUPFAM" id="SSF81573">
    <property type="entry name" value="F1F0 ATP synthase subunit B, membrane domain"/>
    <property type="match status" value="1"/>
</dbReference>
<comment type="similarity">
    <text evidence="1 15 16">Belongs to the ATPase B chain family.</text>
</comment>
<comment type="subcellular location">
    <subcellularLocation>
        <location evidence="15">Cell membrane</location>
        <topology evidence="15">Single-pass membrane protein</topology>
    </subcellularLocation>
    <subcellularLocation>
        <location evidence="14">Endomembrane system</location>
        <topology evidence="14">Single-pass membrane protein</topology>
    </subcellularLocation>
</comment>
<evidence type="ECO:0000256" key="3">
    <source>
        <dbReference type="ARBA" id="ARBA00022475"/>
    </source>
</evidence>
<evidence type="ECO:0000256" key="15">
    <source>
        <dbReference type="HAMAP-Rule" id="MF_01398"/>
    </source>
</evidence>
<reference evidence="18 19" key="1">
    <citation type="submission" date="2021-05" db="EMBL/GenBank/DDBJ databases">
        <title>Draft genomes of bacteria isolated from model marine particles.</title>
        <authorList>
            <person name="Datta M.S."/>
            <person name="Schwartzman J.A."/>
            <person name="Enke T.N."/>
            <person name="Saavedra J."/>
            <person name="Cermak N."/>
            <person name="Cordero O.X."/>
        </authorList>
    </citation>
    <scope>NUCLEOTIDE SEQUENCE [LARGE SCALE GENOMIC DNA]</scope>
    <source>
        <strain evidence="18 19">D2M19</strain>
    </source>
</reference>
<evidence type="ECO:0000313" key="19">
    <source>
        <dbReference type="Proteomes" id="UP000753376"/>
    </source>
</evidence>
<protein>
    <recommendedName>
        <fullName evidence="15">ATP synthase subunit b</fullName>
    </recommendedName>
    <alternativeName>
        <fullName evidence="15">ATP synthase F(0) sector subunit b</fullName>
    </alternativeName>
    <alternativeName>
        <fullName evidence="15">ATPase subunit I</fullName>
    </alternativeName>
    <alternativeName>
        <fullName evidence="15">F-type ATPase subunit b</fullName>
        <shortName evidence="15">F-ATPase subunit b</shortName>
    </alternativeName>
</protein>
<name>A0ABS6A461_9GAMM</name>
<dbReference type="PANTHER" id="PTHR33445:SF1">
    <property type="entry name" value="ATP SYNTHASE SUBUNIT B"/>
    <property type="match status" value="1"/>
</dbReference>
<keyword evidence="7 15" id="KW-1133">Transmembrane helix</keyword>
<dbReference type="PANTHER" id="PTHR33445">
    <property type="entry name" value="ATP SYNTHASE SUBUNIT B', CHLOROPLASTIC"/>
    <property type="match status" value="1"/>
</dbReference>
<dbReference type="Proteomes" id="UP000753376">
    <property type="component" value="Unassembled WGS sequence"/>
</dbReference>
<evidence type="ECO:0000256" key="6">
    <source>
        <dbReference type="ARBA" id="ARBA00022781"/>
    </source>
</evidence>
<evidence type="ECO:0000256" key="5">
    <source>
        <dbReference type="ARBA" id="ARBA00022692"/>
    </source>
</evidence>
<evidence type="ECO:0000256" key="2">
    <source>
        <dbReference type="ARBA" id="ARBA00022448"/>
    </source>
</evidence>
<dbReference type="CDD" id="cd06503">
    <property type="entry name" value="ATP-synt_Fo_b"/>
    <property type="match status" value="1"/>
</dbReference>
<keyword evidence="3 15" id="KW-1003">Cell membrane</keyword>
<evidence type="ECO:0000256" key="10">
    <source>
        <dbReference type="ARBA" id="ARBA00023310"/>
    </source>
</evidence>
<proteinExistence type="inferred from homology"/>
<keyword evidence="4 15" id="KW-0138">CF(0)</keyword>
<evidence type="ECO:0000256" key="14">
    <source>
        <dbReference type="ARBA" id="ARBA00037847"/>
    </source>
</evidence>
<dbReference type="InterPro" id="IPR050059">
    <property type="entry name" value="ATP_synthase_B_chain"/>
</dbReference>
<dbReference type="EMBL" id="JAHKPV010000001">
    <property type="protein sequence ID" value="MBU2872936.1"/>
    <property type="molecule type" value="Genomic_DNA"/>
</dbReference>
<keyword evidence="6 15" id="KW-0375">Hydrogen ion transport</keyword>
<dbReference type="HAMAP" id="MF_01398">
    <property type="entry name" value="ATP_synth_b_bprime"/>
    <property type="match status" value="1"/>
</dbReference>
<dbReference type="RefSeq" id="WP_200363847.1">
    <property type="nucleotide sequence ID" value="NZ_JAHKPV010000001.1"/>
</dbReference>
<comment type="caution">
    <text evidence="18">The sequence shown here is derived from an EMBL/GenBank/DDBJ whole genome shotgun (WGS) entry which is preliminary data.</text>
</comment>
<evidence type="ECO:0000256" key="4">
    <source>
        <dbReference type="ARBA" id="ARBA00022547"/>
    </source>
</evidence>
<evidence type="ECO:0000256" key="1">
    <source>
        <dbReference type="ARBA" id="ARBA00005513"/>
    </source>
</evidence>
<dbReference type="InterPro" id="IPR002146">
    <property type="entry name" value="ATP_synth_b/b'su_bac/chlpt"/>
</dbReference>
<keyword evidence="8 15" id="KW-0406">Ion transport</keyword>
<dbReference type="NCBIfam" id="NF004413">
    <property type="entry name" value="PRK05759.1-4"/>
    <property type="match status" value="1"/>
</dbReference>
<comment type="function">
    <text evidence="12">Component of the F(0) channel, it forms part of the peripheral stalk, linking F(1) to F(0). The b'-subunit is a diverged and duplicated form of b found in plants and photosynthetic bacteria.</text>
</comment>
<organism evidence="18 19">
    <name type="scientific">Marinobacter salexigens</name>
    <dbReference type="NCBI Taxonomy" id="1925763"/>
    <lineage>
        <taxon>Bacteria</taxon>
        <taxon>Pseudomonadati</taxon>
        <taxon>Pseudomonadota</taxon>
        <taxon>Gammaproteobacteria</taxon>
        <taxon>Pseudomonadales</taxon>
        <taxon>Marinobacteraceae</taxon>
        <taxon>Marinobacter</taxon>
    </lineage>
</organism>
<dbReference type="NCBIfam" id="TIGR01144">
    <property type="entry name" value="ATP_synt_b"/>
    <property type="match status" value="1"/>
</dbReference>
<keyword evidence="5 15" id="KW-0812">Transmembrane</keyword>
<evidence type="ECO:0000313" key="18">
    <source>
        <dbReference type="EMBL" id="MBU2872936.1"/>
    </source>
</evidence>
<dbReference type="Gene3D" id="6.10.250.1580">
    <property type="match status" value="1"/>
</dbReference>
<dbReference type="NCBIfam" id="NF004411">
    <property type="entry name" value="PRK05759.1-2"/>
    <property type="match status" value="1"/>
</dbReference>
<dbReference type="InterPro" id="IPR005864">
    <property type="entry name" value="ATP_synth_F0_bsu_bac"/>
</dbReference>
<evidence type="ECO:0000256" key="8">
    <source>
        <dbReference type="ARBA" id="ARBA00023065"/>
    </source>
</evidence>
<feature type="transmembrane region" description="Helical" evidence="15">
    <location>
        <begin position="6"/>
        <end position="26"/>
    </location>
</feature>
<feature type="coiled-coil region" evidence="17">
    <location>
        <begin position="47"/>
        <end position="122"/>
    </location>
</feature>
<keyword evidence="9 15" id="KW-0472">Membrane</keyword>
<comment type="subunit">
    <text evidence="13">F-type ATPases have 2 components, F(1) - the catalytic core - and F(0) - the membrane proton channel. F(1) has five subunits: alpha(3), beta(3), gamma(1), delta(1), epsilon(1). F(0) has four main subunits: a(1), b(2) and c(10-14). The alpha and beta chains form an alternating ring which encloses part of the gamma chain. F(1) is attached to F(0) by a central stalk formed by the gamma and epsilon chains, while a peripheral stalk is formed by the delta and b chains.</text>
</comment>
<accession>A0ABS6A461</accession>
<comment type="function">
    <text evidence="11 15">F(1)F(0) ATP synthase produces ATP from ADP in the presence of a proton or sodium gradient. F-type ATPases consist of two structural domains, F(1) containing the extramembraneous catalytic core and F(0) containing the membrane proton channel, linked together by a central stalk and a peripheral stalk. During catalysis, ATP synthesis in the catalytic domain of F(1) is coupled via a rotary mechanism of the central stalk subunits to proton translocation.</text>
</comment>
<keyword evidence="10 15" id="KW-0066">ATP synthesis</keyword>
<evidence type="ECO:0000256" key="11">
    <source>
        <dbReference type="ARBA" id="ARBA00025198"/>
    </source>
</evidence>
<comment type="subunit">
    <text evidence="15">F-type ATPases have 2 components, F(1) - the catalytic core - and F(0) - the membrane proton channel. F(1) has five subunits: alpha(3), beta(3), gamma(1), delta(1), epsilon(1). F(0) has three main subunits: a(1), b(2) and c(10-14). The alpha and beta chains form an alternating ring which encloses part of the gamma chain. F(1) is attached to F(0) by a central stalk formed by the gamma and epsilon chains, while a peripheral stalk is formed by the delta and b chains.</text>
</comment>
<dbReference type="Pfam" id="PF00430">
    <property type="entry name" value="ATP-synt_B"/>
    <property type="match status" value="1"/>
</dbReference>
<gene>
    <name evidence="15" type="primary">atpF</name>
    <name evidence="18" type="ORF">KO508_02860</name>
</gene>
<keyword evidence="17" id="KW-0175">Coiled coil</keyword>
<keyword evidence="19" id="KW-1185">Reference proteome</keyword>
<evidence type="ECO:0000256" key="7">
    <source>
        <dbReference type="ARBA" id="ARBA00022989"/>
    </source>
</evidence>
<keyword evidence="2 15" id="KW-0813">Transport</keyword>
<sequence length="156" mass="17129">MNINLTLIGQSIAFAIFVWFCVKYVWPPITAAMEARQKKIADGLSAADRASLDLELAQEKAAQQMQQAKEEAAVLIDQANKRAAQIVEASKDDARKEGEKLIEQARAEIQQERVQARDALRTEVALLAIAGAEKILETSVDAKAHSEMLDKLAAQL</sequence>
<evidence type="ECO:0000256" key="13">
    <source>
        <dbReference type="ARBA" id="ARBA00026054"/>
    </source>
</evidence>
<evidence type="ECO:0000256" key="16">
    <source>
        <dbReference type="RuleBase" id="RU003848"/>
    </source>
</evidence>
<evidence type="ECO:0000256" key="17">
    <source>
        <dbReference type="SAM" id="Coils"/>
    </source>
</evidence>
<evidence type="ECO:0000256" key="12">
    <source>
        <dbReference type="ARBA" id="ARBA00025614"/>
    </source>
</evidence>
<evidence type="ECO:0000256" key="9">
    <source>
        <dbReference type="ARBA" id="ARBA00023136"/>
    </source>
</evidence>
<dbReference type="InterPro" id="IPR028987">
    <property type="entry name" value="ATP_synth_B-like_membr_sf"/>
</dbReference>